<proteinExistence type="predicted"/>
<gene>
    <name evidence="2" type="ORF">AXG93_3911s1260</name>
</gene>
<keyword evidence="3" id="KW-1185">Reference proteome</keyword>
<sequence length="210" mass="23318">MAAPLVCGCWQYNRRSNCWTRSTMLDRSKEDAAGGWMLKRERERDSAQPSPASQVSQPVRASTRIGDSRKHSMQSATSYNCDFAAAGAAAHSFQAPGGAAGGVGPTVYRCLHMHASLPERWRNRKRKKLMHETDRSIRPPRQFWDSAAKMAASFLRQRGSGAMSFCLSACLSDSAALARSRKRERERVDCGGWVMMKVHAREAQELAEAP</sequence>
<protein>
    <submittedName>
        <fullName evidence="2">Uncharacterized protein</fullName>
    </submittedName>
</protein>
<dbReference type="Proteomes" id="UP000077202">
    <property type="component" value="Unassembled WGS sequence"/>
</dbReference>
<evidence type="ECO:0000313" key="3">
    <source>
        <dbReference type="Proteomes" id="UP000077202"/>
    </source>
</evidence>
<dbReference type="EMBL" id="LVLJ01001899">
    <property type="protein sequence ID" value="OAE27444.1"/>
    <property type="molecule type" value="Genomic_DNA"/>
</dbReference>
<feature type="compositionally biased region" description="Low complexity" evidence="1">
    <location>
        <begin position="47"/>
        <end position="59"/>
    </location>
</feature>
<name>A0A176W322_MARPO</name>
<accession>A0A176W322</accession>
<feature type="region of interest" description="Disordered" evidence="1">
    <location>
        <begin position="39"/>
        <end position="71"/>
    </location>
</feature>
<reference evidence="2" key="1">
    <citation type="submission" date="2016-03" db="EMBL/GenBank/DDBJ databases">
        <title>Mechanisms controlling the formation of the plant cell surface in tip-growing cells are functionally conserved among land plants.</title>
        <authorList>
            <person name="Honkanen S."/>
            <person name="Jones V.A."/>
            <person name="Morieri G."/>
            <person name="Champion C."/>
            <person name="Hetherington A.J."/>
            <person name="Kelly S."/>
            <person name="Saint-Marcoux D."/>
            <person name="Proust H."/>
            <person name="Prescott H."/>
            <person name="Dolan L."/>
        </authorList>
    </citation>
    <scope>NUCLEOTIDE SEQUENCE [LARGE SCALE GENOMIC DNA]</scope>
    <source>
        <tissue evidence="2">Whole gametophyte</tissue>
    </source>
</reference>
<evidence type="ECO:0000256" key="1">
    <source>
        <dbReference type="SAM" id="MobiDB-lite"/>
    </source>
</evidence>
<organism evidence="2 3">
    <name type="scientific">Marchantia polymorpha subsp. ruderalis</name>
    <dbReference type="NCBI Taxonomy" id="1480154"/>
    <lineage>
        <taxon>Eukaryota</taxon>
        <taxon>Viridiplantae</taxon>
        <taxon>Streptophyta</taxon>
        <taxon>Embryophyta</taxon>
        <taxon>Marchantiophyta</taxon>
        <taxon>Marchantiopsida</taxon>
        <taxon>Marchantiidae</taxon>
        <taxon>Marchantiales</taxon>
        <taxon>Marchantiaceae</taxon>
        <taxon>Marchantia</taxon>
    </lineage>
</organism>
<evidence type="ECO:0000313" key="2">
    <source>
        <dbReference type="EMBL" id="OAE27444.1"/>
    </source>
</evidence>
<dbReference type="AlphaFoldDB" id="A0A176W322"/>
<comment type="caution">
    <text evidence="2">The sequence shown here is derived from an EMBL/GenBank/DDBJ whole genome shotgun (WGS) entry which is preliminary data.</text>
</comment>